<dbReference type="PANTHER" id="PTHR15004">
    <property type="entry name" value="GLUTAMYL-TRNA(GLN) AMIDOTRANSFERASE SUBUNIT C, MITOCHONDRIAL"/>
    <property type="match status" value="1"/>
</dbReference>
<comment type="subunit">
    <text evidence="1">Heterotrimer of A, B and C subunits.</text>
</comment>
<dbReference type="RefSeq" id="WP_132974478.1">
    <property type="nucleotide sequence ID" value="NZ_SMFX01000001.1"/>
</dbReference>
<dbReference type="GO" id="GO:0005524">
    <property type="term" value="F:ATP binding"/>
    <property type="evidence" value="ECO:0007669"/>
    <property type="project" value="UniProtKB-KW"/>
</dbReference>
<dbReference type="GO" id="GO:0006450">
    <property type="term" value="P:regulation of translational fidelity"/>
    <property type="evidence" value="ECO:0007669"/>
    <property type="project" value="InterPro"/>
</dbReference>
<dbReference type="InterPro" id="IPR036113">
    <property type="entry name" value="Asp/Glu-ADT_sf_sub_c"/>
</dbReference>
<keyword evidence="2" id="KW-0808">Transferase</keyword>
<dbReference type="EMBL" id="SMFX01000001">
    <property type="protein sequence ID" value="TCK19232.1"/>
    <property type="molecule type" value="Genomic_DNA"/>
</dbReference>
<dbReference type="AlphaFoldDB" id="A0A4R1HPM0"/>
<keyword evidence="1" id="KW-0648">Protein biosynthesis</keyword>
<keyword evidence="1" id="KW-0067">ATP-binding</keyword>
<dbReference type="GO" id="GO:0006412">
    <property type="term" value="P:translation"/>
    <property type="evidence" value="ECO:0007669"/>
    <property type="project" value="UniProtKB-UniRule"/>
</dbReference>
<dbReference type="EC" id="6.3.5.-" evidence="1"/>
<dbReference type="NCBIfam" id="TIGR00135">
    <property type="entry name" value="gatC"/>
    <property type="match status" value="1"/>
</dbReference>
<comment type="function">
    <text evidence="1">Allows the formation of correctly charged Asn-tRNA(Asn) or Gln-tRNA(Gln) through the transamidation of misacylated Asp-tRNA(Asn) or Glu-tRNA(Gln) in organisms which lack either or both of asparaginyl-tRNA or glutaminyl-tRNA synthetases. The reaction takes place in the presence of glutamine and ATP through an activated phospho-Asp-tRNA(Asn) or phospho-Glu-tRNA(Gln).</text>
</comment>
<accession>A0A4R1HPM0</accession>
<evidence type="ECO:0000313" key="3">
    <source>
        <dbReference type="Proteomes" id="UP000295707"/>
    </source>
</evidence>
<dbReference type="HAMAP" id="MF_00122">
    <property type="entry name" value="GatC"/>
    <property type="match status" value="1"/>
</dbReference>
<sequence length="95" mass="10733">MSLDQDTIRRIAHLARLGVDEAENATYARSLSDIFAFVEQLNAVDTQGIEPMAHPLDATQRLRPDVVTEENQRDKFQKVAPRVESGLYLVPRVVE</sequence>
<dbReference type="Gene3D" id="1.10.20.60">
    <property type="entry name" value="Glu-tRNAGln amidotransferase C subunit, N-terminal domain"/>
    <property type="match status" value="1"/>
</dbReference>
<comment type="similarity">
    <text evidence="1">Belongs to the GatC family.</text>
</comment>
<gene>
    <name evidence="1" type="primary">gatC</name>
    <name evidence="2" type="ORF">DFR30_2534</name>
</gene>
<dbReference type="SUPFAM" id="SSF141000">
    <property type="entry name" value="Glu-tRNAGln amidotransferase C subunit"/>
    <property type="match status" value="1"/>
</dbReference>
<proteinExistence type="inferred from homology"/>
<dbReference type="GO" id="GO:0050566">
    <property type="term" value="F:asparaginyl-tRNA synthase (glutamine-hydrolyzing) activity"/>
    <property type="evidence" value="ECO:0007669"/>
    <property type="project" value="RHEA"/>
</dbReference>
<keyword evidence="1" id="KW-0436">Ligase</keyword>
<dbReference type="InterPro" id="IPR003837">
    <property type="entry name" value="GatC"/>
</dbReference>
<dbReference type="GO" id="GO:0016740">
    <property type="term" value="F:transferase activity"/>
    <property type="evidence" value="ECO:0007669"/>
    <property type="project" value="UniProtKB-KW"/>
</dbReference>
<comment type="catalytic activity">
    <reaction evidence="1">
        <text>L-aspartyl-tRNA(Asn) + L-glutamine + ATP + H2O = L-asparaginyl-tRNA(Asn) + L-glutamate + ADP + phosphate + 2 H(+)</text>
        <dbReference type="Rhea" id="RHEA:14513"/>
        <dbReference type="Rhea" id="RHEA-COMP:9674"/>
        <dbReference type="Rhea" id="RHEA-COMP:9677"/>
        <dbReference type="ChEBI" id="CHEBI:15377"/>
        <dbReference type="ChEBI" id="CHEBI:15378"/>
        <dbReference type="ChEBI" id="CHEBI:29985"/>
        <dbReference type="ChEBI" id="CHEBI:30616"/>
        <dbReference type="ChEBI" id="CHEBI:43474"/>
        <dbReference type="ChEBI" id="CHEBI:58359"/>
        <dbReference type="ChEBI" id="CHEBI:78515"/>
        <dbReference type="ChEBI" id="CHEBI:78516"/>
        <dbReference type="ChEBI" id="CHEBI:456216"/>
    </reaction>
</comment>
<protein>
    <recommendedName>
        <fullName evidence="1">Aspartyl/glutamyl-tRNA(Asn/Gln) amidotransferase subunit C</fullName>
        <shortName evidence="1">Asp/Glu-ADT subunit C</shortName>
        <ecNumber evidence="1">6.3.5.-</ecNumber>
    </recommendedName>
</protein>
<dbReference type="GO" id="GO:0070681">
    <property type="term" value="P:glutaminyl-tRNAGln biosynthesis via transamidation"/>
    <property type="evidence" value="ECO:0007669"/>
    <property type="project" value="TreeGrafter"/>
</dbReference>
<organism evidence="2 3">
    <name type="scientific">Thiogranum longum</name>
    <dbReference type="NCBI Taxonomy" id="1537524"/>
    <lineage>
        <taxon>Bacteria</taxon>
        <taxon>Pseudomonadati</taxon>
        <taxon>Pseudomonadota</taxon>
        <taxon>Gammaproteobacteria</taxon>
        <taxon>Chromatiales</taxon>
        <taxon>Ectothiorhodospiraceae</taxon>
        <taxon>Thiogranum</taxon>
    </lineage>
</organism>
<dbReference type="Pfam" id="PF02686">
    <property type="entry name" value="GatC"/>
    <property type="match status" value="1"/>
</dbReference>
<comment type="catalytic activity">
    <reaction evidence="1">
        <text>L-glutamyl-tRNA(Gln) + L-glutamine + ATP + H2O = L-glutaminyl-tRNA(Gln) + L-glutamate + ADP + phosphate + H(+)</text>
        <dbReference type="Rhea" id="RHEA:17521"/>
        <dbReference type="Rhea" id="RHEA-COMP:9681"/>
        <dbReference type="Rhea" id="RHEA-COMP:9684"/>
        <dbReference type="ChEBI" id="CHEBI:15377"/>
        <dbReference type="ChEBI" id="CHEBI:15378"/>
        <dbReference type="ChEBI" id="CHEBI:29985"/>
        <dbReference type="ChEBI" id="CHEBI:30616"/>
        <dbReference type="ChEBI" id="CHEBI:43474"/>
        <dbReference type="ChEBI" id="CHEBI:58359"/>
        <dbReference type="ChEBI" id="CHEBI:78520"/>
        <dbReference type="ChEBI" id="CHEBI:78521"/>
        <dbReference type="ChEBI" id="CHEBI:456216"/>
    </reaction>
</comment>
<dbReference type="Proteomes" id="UP000295707">
    <property type="component" value="Unassembled WGS sequence"/>
</dbReference>
<keyword evidence="1" id="KW-0547">Nucleotide-binding</keyword>
<evidence type="ECO:0000313" key="2">
    <source>
        <dbReference type="EMBL" id="TCK19232.1"/>
    </source>
</evidence>
<name>A0A4R1HPM0_9GAMM</name>
<dbReference type="GO" id="GO:0050567">
    <property type="term" value="F:glutaminyl-tRNA synthase (glutamine-hydrolyzing) activity"/>
    <property type="evidence" value="ECO:0007669"/>
    <property type="project" value="UniProtKB-UniRule"/>
</dbReference>
<evidence type="ECO:0000256" key="1">
    <source>
        <dbReference type="HAMAP-Rule" id="MF_00122"/>
    </source>
</evidence>
<dbReference type="OrthoDB" id="9794326at2"/>
<comment type="caution">
    <text evidence="2">The sequence shown here is derived from an EMBL/GenBank/DDBJ whole genome shotgun (WGS) entry which is preliminary data.</text>
</comment>
<reference evidence="2 3" key="1">
    <citation type="submission" date="2019-03" db="EMBL/GenBank/DDBJ databases">
        <title>Genomic Encyclopedia of Type Strains, Phase IV (KMG-IV): sequencing the most valuable type-strain genomes for metagenomic binning, comparative biology and taxonomic classification.</title>
        <authorList>
            <person name="Goeker M."/>
        </authorList>
    </citation>
    <scope>NUCLEOTIDE SEQUENCE [LARGE SCALE GENOMIC DNA]</scope>
    <source>
        <strain evidence="2 3">DSM 19610</strain>
    </source>
</reference>
<dbReference type="PANTHER" id="PTHR15004:SF0">
    <property type="entry name" value="GLUTAMYL-TRNA(GLN) AMIDOTRANSFERASE SUBUNIT C, MITOCHONDRIAL"/>
    <property type="match status" value="1"/>
</dbReference>
<keyword evidence="3" id="KW-1185">Reference proteome</keyword>